<protein>
    <submittedName>
        <fullName evidence="2">Uncharacterized protein</fullName>
    </submittedName>
</protein>
<comment type="caution">
    <text evidence="2">The sequence shown here is derived from an EMBL/GenBank/DDBJ whole genome shotgun (WGS) entry which is preliminary data.</text>
</comment>
<evidence type="ECO:0000313" key="2">
    <source>
        <dbReference type="EMBL" id="KAL0406302.1"/>
    </source>
</evidence>
<dbReference type="EMBL" id="JACGWN010000014">
    <property type="protein sequence ID" value="KAL0406302.1"/>
    <property type="molecule type" value="Genomic_DNA"/>
</dbReference>
<gene>
    <name evidence="2" type="ORF">Slati_3944100</name>
</gene>
<name>A0AAW2TNY3_9LAMI</name>
<reference evidence="2" key="1">
    <citation type="submission" date="2020-06" db="EMBL/GenBank/DDBJ databases">
        <authorList>
            <person name="Li T."/>
            <person name="Hu X."/>
            <person name="Zhang T."/>
            <person name="Song X."/>
            <person name="Zhang H."/>
            <person name="Dai N."/>
            <person name="Sheng W."/>
            <person name="Hou X."/>
            <person name="Wei L."/>
        </authorList>
    </citation>
    <scope>NUCLEOTIDE SEQUENCE</scope>
    <source>
        <strain evidence="2">KEN1</strain>
        <tissue evidence="2">Leaf</tissue>
    </source>
</reference>
<dbReference type="AlphaFoldDB" id="A0AAW2TNY3"/>
<evidence type="ECO:0000256" key="1">
    <source>
        <dbReference type="SAM" id="MobiDB-lite"/>
    </source>
</evidence>
<accession>A0AAW2TNY3</accession>
<sequence length="99" mass="11168">MDFDGYHLKWPFGSVLLAAIRLDENNGLFSIANFVVESKCKESWIFFSENLSRVLGGNVFKPSPAWTVGPFEPPLNPQNGSVETKKSEEPKNRFFVTTI</sequence>
<feature type="region of interest" description="Disordered" evidence="1">
    <location>
        <begin position="72"/>
        <end position="91"/>
    </location>
</feature>
<reference evidence="2" key="2">
    <citation type="journal article" date="2024" name="Plant">
        <title>Genomic evolution and insights into agronomic trait innovations of Sesamum species.</title>
        <authorList>
            <person name="Miao H."/>
            <person name="Wang L."/>
            <person name="Qu L."/>
            <person name="Liu H."/>
            <person name="Sun Y."/>
            <person name="Le M."/>
            <person name="Wang Q."/>
            <person name="Wei S."/>
            <person name="Zheng Y."/>
            <person name="Lin W."/>
            <person name="Duan Y."/>
            <person name="Cao H."/>
            <person name="Xiong S."/>
            <person name="Wang X."/>
            <person name="Wei L."/>
            <person name="Li C."/>
            <person name="Ma Q."/>
            <person name="Ju M."/>
            <person name="Zhao R."/>
            <person name="Li G."/>
            <person name="Mu C."/>
            <person name="Tian Q."/>
            <person name="Mei H."/>
            <person name="Zhang T."/>
            <person name="Gao T."/>
            <person name="Zhang H."/>
        </authorList>
    </citation>
    <scope>NUCLEOTIDE SEQUENCE</scope>
    <source>
        <strain evidence="2">KEN1</strain>
    </source>
</reference>
<proteinExistence type="predicted"/>
<organism evidence="2">
    <name type="scientific">Sesamum latifolium</name>
    <dbReference type="NCBI Taxonomy" id="2727402"/>
    <lineage>
        <taxon>Eukaryota</taxon>
        <taxon>Viridiplantae</taxon>
        <taxon>Streptophyta</taxon>
        <taxon>Embryophyta</taxon>
        <taxon>Tracheophyta</taxon>
        <taxon>Spermatophyta</taxon>
        <taxon>Magnoliopsida</taxon>
        <taxon>eudicotyledons</taxon>
        <taxon>Gunneridae</taxon>
        <taxon>Pentapetalae</taxon>
        <taxon>asterids</taxon>
        <taxon>lamiids</taxon>
        <taxon>Lamiales</taxon>
        <taxon>Pedaliaceae</taxon>
        <taxon>Sesamum</taxon>
    </lineage>
</organism>